<dbReference type="PANTHER" id="PTHR21063:SF4">
    <property type="entry name" value="CD48 ANTIGEN-RELATED"/>
    <property type="match status" value="1"/>
</dbReference>
<evidence type="ECO:0000313" key="4">
    <source>
        <dbReference type="Proteomes" id="UP001529510"/>
    </source>
</evidence>
<reference evidence="3 4" key="1">
    <citation type="submission" date="2024-05" db="EMBL/GenBank/DDBJ databases">
        <title>Genome sequencing and assembly of Indian major carp, Cirrhinus mrigala (Hamilton, 1822).</title>
        <authorList>
            <person name="Mohindra V."/>
            <person name="Chowdhury L.M."/>
            <person name="Lal K."/>
            <person name="Jena J.K."/>
        </authorList>
    </citation>
    <scope>NUCLEOTIDE SEQUENCE [LARGE SCALE GENOMIC DNA]</scope>
    <source>
        <strain evidence="3">CM1030</strain>
        <tissue evidence="3">Blood</tissue>
    </source>
</reference>
<comment type="caution">
    <text evidence="3">The sequence shown here is derived from an EMBL/GenBank/DDBJ whole genome shotgun (WGS) entry which is preliminary data.</text>
</comment>
<dbReference type="InterPro" id="IPR013106">
    <property type="entry name" value="Ig_V-set"/>
</dbReference>
<dbReference type="InterPro" id="IPR013783">
    <property type="entry name" value="Ig-like_fold"/>
</dbReference>
<gene>
    <name evidence="3" type="ORF">M9458_044855</name>
</gene>
<dbReference type="AlphaFoldDB" id="A0ABD0NIC4"/>
<keyword evidence="4" id="KW-1185">Reference proteome</keyword>
<organism evidence="3 4">
    <name type="scientific">Cirrhinus mrigala</name>
    <name type="common">Mrigala</name>
    <dbReference type="NCBI Taxonomy" id="683832"/>
    <lineage>
        <taxon>Eukaryota</taxon>
        <taxon>Metazoa</taxon>
        <taxon>Chordata</taxon>
        <taxon>Craniata</taxon>
        <taxon>Vertebrata</taxon>
        <taxon>Euteleostomi</taxon>
        <taxon>Actinopterygii</taxon>
        <taxon>Neopterygii</taxon>
        <taxon>Teleostei</taxon>
        <taxon>Ostariophysi</taxon>
        <taxon>Cypriniformes</taxon>
        <taxon>Cyprinidae</taxon>
        <taxon>Labeoninae</taxon>
        <taxon>Labeonini</taxon>
        <taxon>Cirrhinus</taxon>
    </lineage>
</organism>
<feature type="compositionally biased region" description="Basic and acidic residues" evidence="1">
    <location>
        <begin position="7"/>
        <end position="18"/>
    </location>
</feature>
<dbReference type="PANTHER" id="PTHR21063">
    <property type="entry name" value="LFA-3"/>
    <property type="match status" value="1"/>
</dbReference>
<name>A0ABD0NIC4_CIRMR</name>
<evidence type="ECO:0000259" key="2">
    <source>
        <dbReference type="SMART" id="SM00409"/>
    </source>
</evidence>
<dbReference type="Gene3D" id="2.60.40.10">
    <property type="entry name" value="Immunoglobulins"/>
    <property type="match status" value="1"/>
</dbReference>
<feature type="domain" description="Immunoglobulin" evidence="2">
    <location>
        <begin position="9"/>
        <end position="112"/>
    </location>
</feature>
<dbReference type="InterPro" id="IPR003599">
    <property type="entry name" value="Ig_sub"/>
</dbReference>
<sequence>VSAAEQDEMKRKSVKEGESVTLDPGMTKNPRDLMMWHFNDLCIAEIGEEPRKICTDVQCKDGNERFRNRLKLDHQTGSLTITNTTITDSGVYQLQIISSSFSIIRSFSVTVT</sequence>
<evidence type="ECO:0000313" key="3">
    <source>
        <dbReference type="EMBL" id="KAL0161130.1"/>
    </source>
</evidence>
<evidence type="ECO:0000256" key="1">
    <source>
        <dbReference type="SAM" id="MobiDB-lite"/>
    </source>
</evidence>
<feature type="region of interest" description="Disordered" evidence="1">
    <location>
        <begin position="1"/>
        <end position="26"/>
    </location>
</feature>
<dbReference type="SMART" id="SM00409">
    <property type="entry name" value="IG"/>
    <property type="match status" value="1"/>
</dbReference>
<dbReference type="Pfam" id="PF07686">
    <property type="entry name" value="V-set"/>
    <property type="match status" value="1"/>
</dbReference>
<dbReference type="InterPro" id="IPR036179">
    <property type="entry name" value="Ig-like_dom_sf"/>
</dbReference>
<dbReference type="EMBL" id="JAMKFB020000022">
    <property type="protein sequence ID" value="KAL0161130.1"/>
    <property type="molecule type" value="Genomic_DNA"/>
</dbReference>
<accession>A0ABD0NIC4</accession>
<dbReference type="SUPFAM" id="SSF48726">
    <property type="entry name" value="Immunoglobulin"/>
    <property type="match status" value="1"/>
</dbReference>
<protein>
    <recommendedName>
        <fullName evidence="2">Immunoglobulin domain-containing protein</fullName>
    </recommendedName>
</protein>
<feature type="non-terminal residue" evidence="3">
    <location>
        <position position="1"/>
    </location>
</feature>
<feature type="non-terminal residue" evidence="3">
    <location>
        <position position="112"/>
    </location>
</feature>
<proteinExistence type="predicted"/>
<dbReference type="Proteomes" id="UP001529510">
    <property type="component" value="Unassembled WGS sequence"/>
</dbReference>